<dbReference type="InterPro" id="IPR036397">
    <property type="entry name" value="RNaseH_sf"/>
</dbReference>
<evidence type="ECO:0000313" key="2">
    <source>
        <dbReference type="EMBL" id="KAG0720309.1"/>
    </source>
</evidence>
<dbReference type="AlphaFoldDB" id="A0A8J4YCG3"/>
<organism evidence="2 3">
    <name type="scientific">Chionoecetes opilio</name>
    <name type="common">Atlantic snow crab</name>
    <name type="synonym">Cancer opilio</name>
    <dbReference type="NCBI Taxonomy" id="41210"/>
    <lineage>
        <taxon>Eukaryota</taxon>
        <taxon>Metazoa</taxon>
        <taxon>Ecdysozoa</taxon>
        <taxon>Arthropoda</taxon>
        <taxon>Crustacea</taxon>
        <taxon>Multicrustacea</taxon>
        <taxon>Malacostraca</taxon>
        <taxon>Eumalacostraca</taxon>
        <taxon>Eucarida</taxon>
        <taxon>Decapoda</taxon>
        <taxon>Pleocyemata</taxon>
        <taxon>Brachyura</taxon>
        <taxon>Eubrachyura</taxon>
        <taxon>Majoidea</taxon>
        <taxon>Majidae</taxon>
        <taxon>Chionoecetes</taxon>
    </lineage>
</organism>
<dbReference type="InterPro" id="IPR012337">
    <property type="entry name" value="RNaseH-like_sf"/>
</dbReference>
<accession>A0A8J4YCG3</accession>
<gene>
    <name evidence="2" type="ORF">GWK47_048770</name>
</gene>
<dbReference type="Gene3D" id="3.30.420.10">
    <property type="entry name" value="Ribonuclease H-like superfamily/Ribonuclease H"/>
    <property type="match status" value="1"/>
</dbReference>
<dbReference type="Proteomes" id="UP000770661">
    <property type="component" value="Unassembled WGS sequence"/>
</dbReference>
<dbReference type="EMBL" id="JACEEZ010013097">
    <property type="protein sequence ID" value="KAG0720309.1"/>
    <property type="molecule type" value="Genomic_DNA"/>
</dbReference>
<evidence type="ECO:0000256" key="1">
    <source>
        <dbReference type="SAM" id="MobiDB-lite"/>
    </source>
</evidence>
<dbReference type="SUPFAM" id="SSF53098">
    <property type="entry name" value="Ribonuclease H-like"/>
    <property type="match status" value="1"/>
</dbReference>
<dbReference type="GO" id="GO:0003676">
    <property type="term" value="F:nucleic acid binding"/>
    <property type="evidence" value="ECO:0007669"/>
    <property type="project" value="InterPro"/>
</dbReference>
<sequence length="124" mass="13770">MPWNISITQLSSKKASLSHPELRRHAQRAENAAPQQGVEIYYTDGSVDPTTGRAAAAFVHPTSIGHFRLPDGSSTLQAELVGLLKALEDAASTQNRQHCHPHRLTQRPQDTRTTTPDRQHHHNN</sequence>
<reference evidence="2" key="1">
    <citation type="submission" date="2020-07" db="EMBL/GenBank/DDBJ databases">
        <title>The High-quality genome of the commercially important snow crab, Chionoecetes opilio.</title>
        <authorList>
            <person name="Jeong J.-H."/>
            <person name="Ryu S."/>
        </authorList>
    </citation>
    <scope>NUCLEOTIDE SEQUENCE</scope>
    <source>
        <strain evidence="2">MADBK_172401_WGS</strain>
        <tissue evidence="2">Digestive gland</tissue>
    </source>
</reference>
<protein>
    <submittedName>
        <fullName evidence="2">Uncharacterized protein</fullName>
    </submittedName>
</protein>
<feature type="compositionally biased region" description="Low complexity" evidence="1">
    <location>
        <begin position="106"/>
        <end position="116"/>
    </location>
</feature>
<evidence type="ECO:0000313" key="3">
    <source>
        <dbReference type="Proteomes" id="UP000770661"/>
    </source>
</evidence>
<proteinExistence type="predicted"/>
<comment type="caution">
    <text evidence="2">The sequence shown here is derived from an EMBL/GenBank/DDBJ whole genome shotgun (WGS) entry which is preliminary data.</text>
</comment>
<name>A0A8J4YCG3_CHIOP</name>
<keyword evidence="3" id="KW-1185">Reference proteome</keyword>
<feature type="region of interest" description="Disordered" evidence="1">
    <location>
        <begin position="91"/>
        <end position="124"/>
    </location>
</feature>